<gene>
    <name evidence="2" type="ORF">ACFQZW_12340</name>
</gene>
<dbReference type="EMBL" id="JBHTIC010000019">
    <property type="protein sequence ID" value="MFD0762872.1"/>
    <property type="molecule type" value="Genomic_DNA"/>
</dbReference>
<sequence>MKKELIFNSDLHFEHKLWRRELLFWEDELKSFNLRLDELVNRWTNKEMLAQLEHYQNQFILQENNIDKLQDEINIHETNISKSTKQGKDLLDIHLVKNHIEFRNKMEVQRHIYRDLKKEFFTFIKLYVVESVFNNYYHRFY</sequence>
<proteinExistence type="predicted"/>
<feature type="coiled-coil region" evidence="1">
    <location>
        <begin position="22"/>
        <end position="86"/>
    </location>
</feature>
<keyword evidence="3" id="KW-1185">Reference proteome</keyword>
<dbReference type="RefSeq" id="WP_386783388.1">
    <property type="nucleotide sequence ID" value="NZ_JBHTIC010000019.1"/>
</dbReference>
<dbReference type="Proteomes" id="UP001597032">
    <property type="component" value="Unassembled WGS sequence"/>
</dbReference>
<reference evidence="3" key="1">
    <citation type="journal article" date="2019" name="Int. J. Syst. Evol. Microbiol.">
        <title>The Global Catalogue of Microorganisms (GCM) 10K type strain sequencing project: providing services to taxonomists for standard genome sequencing and annotation.</title>
        <authorList>
            <consortium name="The Broad Institute Genomics Platform"/>
            <consortium name="The Broad Institute Genome Sequencing Center for Infectious Disease"/>
            <person name="Wu L."/>
            <person name="Ma J."/>
        </authorList>
    </citation>
    <scope>NUCLEOTIDE SEQUENCE [LARGE SCALE GENOMIC DNA]</scope>
    <source>
        <strain evidence="3">CCUG 60022</strain>
    </source>
</reference>
<evidence type="ECO:0000313" key="3">
    <source>
        <dbReference type="Proteomes" id="UP001597032"/>
    </source>
</evidence>
<comment type="caution">
    <text evidence="2">The sequence shown here is derived from an EMBL/GenBank/DDBJ whole genome shotgun (WGS) entry which is preliminary data.</text>
</comment>
<evidence type="ECO:0000256" key="1">
    <source>
        <dbReference type="SAM" id="Coils"/>
    </source>
</evidence>
<name>A0ABW2Z7U2_9FLAO</name>
<evidence type="ECO:0000313" key="2">
    <source>
        <dbReference type="EMBL" id="MFD0762872.1"/>
    </source>
</evidence>
<keyword evidence="1" id="KW-0175">Coiled coil</keyword>
<accession>A0ABW2Z7U2</accession>
<protein>
    <submittedName>
        <fullName evidence="2">Uncharacterized protein</fullName>
    </submittedName>
</protein>
<organism evidence="2 3">
    <name type="scientific">Lutibacter aestuarii</name>
    <dbReference type="NCBI Taxonomy" id="861111"/>
    <lineage>
        <taxon>Bacteria</taxon>
        <taxon>Pseudomonadati</taxon>
        <taxon>Bacteroidota</taxon>
        <taxon>Flavobacteriia</taxon>
        <taxon>Flavobacteriales</taxon>
        <taxon>Flavobacteriaceae</taxon>
        <taxon>Lutibacter</taxon>
    </lineage>
</organism>